<feature type="transmembrane region" description="Helical" evidence="8">
    <location>
        <begin position="167"/>
        <end position="191"/>
    </location>
</feature>
<evidence type="ECO:0008006" key="11">
    <source>
        <dbReference type="Google" id="ProtNLM"/>
    </source>
</evidence>
<accession>A0A8H5C7Q4</accession>
<comment type="caution">
    <text evidence="9">The sequence shown here is derived from an EMBL/GenBank/DDBJ whole genome shotgun (WGS) entry which is preliminary data.</text>
</comment>
<keyword evidence="10" id="KW-1185">Reference proteome</keyword>
<dbReference type="EMBL" id="JAACJM010000220">
    <property type="protein sequence ID" value="KAF5336795.1"/>
    <property type="molecule type" value="Genomic_DNA"/>
</dbReference>
<evidence type="ECO:0000256" key="4">
    <source>
        <dbReference type="ARBA" id="ARBA00022692"/>
    </source>
</evidence>
<keyword evidence="4 8" id="KW-0812">Transmembrane</keyword>
<evidence type="ECO:0000256" key="7">
    <source>
        <dbReference type="PIRNR" id="PIRNR002744"/>
    </source>
</evidence>
<keyword evidence="3 7" id="KW-0813">Transport</keyword>
<dbReference type="InterPro" id="IPR026030">
    <property type="entry name" value="Pur-cyt_permease_Fcy2/21/22"/>
</dbReference>
<gene>
    <name evidence="9" type="ORF">D9758_015839</name>
</gene>
<dbReference type="PANTHER" id="PTHR31806">
    <property type="entry name" value="PURINE-CYTOSINE PERMEASE FCY2-RELATED"/>
    <property type="match status" value="1"/>
</dbReference>
<evidence type="ECO:0000256" key="2">
    <source>
        <dbReference type="ARBA" id="ARBA00008974"/>
    </source>
</evidence>
<proteinExistence type="inferred from homology"/>
<reference evidence="9 10" key="1">
    <citation type="journal article" date="2020" name="ISME J.">
        <title>Uncovering the hidden diversity of litter-decomposition mechanisms in mushroom-forming fungi.</title>
        <authorList>
            <person name="Floudas D."/>
            <person name="Bentzer J."/>
            <person name="Ahren D."/>
            <person name="Johansson T."/>
            <person name="Persson P."/>
            <person name="Tunlid A."/>
        </authorList>
    </citation>
    <scope>NUCLEOTIDE SEQUENCE [LARGE SCALE GENOMIC DNA]</scope>
    <source>
        <strain evidence="9 10">CBS 291.85</strain>
    </source>
</reference>
<dbReference type="PANTHER" id="PTHR31806:SF5">
    <property type="entry name" value="PURINE-CYTOSINE PERMEASE FCY21"/>
    <property type="match status" value="1"/>
</dbReference>
<evidence type="ECO:0000313" key="9">
    <source>
        <dbReference type="EMBL" id="KAF5336795.1"/>
    </source>
</evidence>
<keyword evidence="6 7" id="KW-0472">Membrane</keyword>
<feature type="transmembrane region" description="Helical" evidence="8">
    <location>
        <begin position="466"/>
        <end position="487"/>
    </location>
</feature>
<feature type="transmembrane region" description="Helical" evidence="8">
    <location>
        <begin position="92"/>
        <end position="110"/>
    </location>
</feature>
<dbReference type="GO" id="GO:0005886">
    <property type="term" value="C:plasma membrane"/>
    <property type="evidence" value="ECO:0007669"/>
    <property type="project" value="TreeGrafter"/>
</dbReference>
<comment type="subcellular location">
    <subcellularLocation>
        <location evidence="1">Membrane</location>
        <topology evidence="1">Multi-pass membrane protein</topology>
    </subcellularLocation>
</comment>
<dbReference type="Pfam" id="PF02133">
    <property type="entry name" value="Transp_cyt_pur"/>
    <property type="match status" value="1"/>
</dbReference>
<feature type="transmembrane region" description="Helical" evidence="8">
    <location>
        <begin position="416"/>
        <end position="438"/>
    </location>
</feature>
<name>A0A8H5C7Q4_9AGAR</name>
<comment type="similarity">
    <text evidence="2 7">Belongs to the purine-cytosine permease (2.A.39) family.</text>
</comment>
<keyword evidence="5 8" id="KW-1133">Transmembrane helix</keyword>
<dbReference type="OrthoDB" id="2116389at2759"/>
<dbReference type="Gene3D" id="1.10.4160.10">
    <property type="entry name" value="Hydantoin permease"/>
    <property type="match status" value="1"/>
</dbReference>
<feature type="transmembrane region" description="Helical" evidence="8">
    <location>
        <begin position="499"/>
        <end position="515"/>
    </location>
</feature>
<organism evidence="9 10">
    <name type="scientific">Tetrapyrgos nigripes</name>
    <dbReference type="NCBI Taxonomy" id="182062"/>
    <lineage>
        <taxon>Eukaryota</taxon>
        <taxon>Fungi</taxon>
        <taxon>Dikarya</taxon>
        <taxon>Basidiomycota</taxon>
        <taxon>Agaricomycotina</taxon>
        <taxon>Agaricomycetes</taxon>
        <taxon>Agaricomycetidae</taxon>
        <taxon>Agaricales</taxon>
        <taxon>Marasmiineae</taxon>
        <taxon>Marasmiaceae</taxon>
        <taxon>Tetrapyrgos</taxon>
    </lineage>
</organism>
<evidence type="ECO:0000313" key="10">
    <source>
        <dbReference type="Proteomes" id="UP000559256"/>
    </source>
</evidence>
<dbReference type="InterPro" id="IPR001248">
    <property type="entry name" value="Pur-cyt_permease"/>
</dbReference>
<evidence type="ECO:0000256" key="1">
    <source>
        <dbReference type="ARBA" id="ARBA00004141"/>
    </source>
</evidence>
<feature type="transmembrane region" description="Helical" evidence="8">
    <location>
        <begin position="292"/>
        <end position="313"/>
    </location>
</feature>
<feature type="transmembrane region" description="Helical" evidence="8">
    <location>
        <begin position="62"/>
        <end position="85"/>
    </location>
</feature>
<sequence>MATTDEEQNAGEKEQHVHELGSKISTLGKTLTRRLLTWGIETRGILPVSPEERTDDQFFKNFFLWFSTNFNILSFSAGTLGPVAFGLSTRDSCLVILFSNMLCCIPPAYFSTWGPKLGLRQMVQARFSFGYYGVIIPCVLNLINMFGFCILNSILGGQTLASVTDGNLSWTVGIVIIVVISLCVRQISFLYNVTSLYPSLPHSYHSAATPFSTGKSIIIQCKQLSDVSSTRPVALGLGGKHLSTTASVEPATAVSVLSYASTIAGFVITYASLASDFTSYYRSEVSSWKIALYSYFGFFLPITTLQCLGAAVASSAPLVPSWSQGYNLGGHSNIGGLLEAMLRPVGNFGKFLTVLLSLSVTGNIAATFYSISLNIQLFIPMFVRVPRYVFSLVATAIVLPLAIVGSHRFYDTLENFLALIGYWASDYITIILVEHFVYRRRNLVYSTTMGYDLSQWNRPRQLPTGIPALLAGVLSFGLIIPCMSQVLYEGPIGERTGDIGFEVGFFLCGVLYLVLRSVEVRWRGGV</sequence>
<dbReference type="PIRSF" id="PIRSF002744">
    <property type="entry name" value="Pur-cyt_permease"/>
    <property type="match status" value="1"/>
</dbReference>
<evidence type="ECO:0000256" key="6">
    <source>
        <dbReference type="ARBA" id="ARBA00023136"/>
    </source>
</evidence>
<feature type="transmembrane region" description="Helical" evidence="8">
    <location>
        <begin position="385"/>
        <end position="404"/>
    </location>
</feature>
<dbReference type="GO" id="GO:0022857">
    <property type="term" value="F:transmembrane transporter activity"/>
    <property type="evidence" value="ECO:0007669"/>
    <property type="project" value="InterPro"/>
</dbReference>
<dbReference type="AlphaFoldDB" id="A0A8H5C7Q4"/>
<feature type="transmembrane region" description="Helical" evidence="8">
    <location>
        <begin position="251"/>
        <end position="271"/>
    </location>
</feature>
<dbReference type="Proteomes" id="UP000559256">
    <property type="component" value="Unassembled WGS sequence"/>
</dbReference>
<feature type="transmembrane region" description="Helical" evidence="8">
    <location>
        <begin position="351"/>
        <end position="373"/>
    </location>
</feature>
<evidence type="ECO:0000256" key="3">
    <source>
        <dbReference type="ARBA" id="ARBA00022448"/>
    </source>
</evidence>
<evidence type="ECO:0000256" key="8">
    <source>
        <dbReference type="SAM" id="Phobius"/>
    </source>
</evidence>
<evidence type="ECO:0000256" key="5">
    <source>
        <dbReference type="ARBA" id="ARBA00022989"/>
    </source>
</evidence>
<protein>
    <recommendedName>
        <fullName evidence="11">NCS cytosine-purine permease</fullName>
    </recommendedName>
</protein>
<feature type="transmembrane region" description="Helical" evidence="8">
    <location>
        <begin position="130"/>
        <end position="155"/>
    </location>
</feature>